<organism evidence="1 2">
    <name type="scientific">Rotaria sordida</name>
    <dbReference type="NCBI Taxonomy" id="392033"/>
    <lineage>
        <taxon>Eukaryota</taxon>
        <taxon>Metazoa</taxon>
        <taxon>Spiralia</taxon>
        <taxon>Gnathifera</taxon>
        <taxon>Rotifera</taxon>
        <taxon>Eurotatoria</taxon>
        <taxon>Bdelloidea</taxon>
        <taxon>Philodinida</taxon>
        <taxon>Philodinidae</taxon>
        <taxon>Rotaria</taxon>
    </lineage>
</organism>
<accession>A0A820B9K3</accession>
<dbReference type="Proteomes" id="UP000663836">
    <property type="component" value="Unassembled WGS sequence"/>
</dbReference>
<protein>
    <submittedName>
        <fullName evidence="1">Uncharacterized protein</fullName>
    </submittedName>
</protein>
<feature type="non-terminal residue" evidence="1">
    <location>
        <position position="12"/>
    </location>
</feature>
<comment type="caution">
    <text evidence="1">The sequence shown here is derived from an EMBL/GenBank/DDBJ whole genome shotgun (WGS) entry which is preliminary data.</text>
</comment>
<gene>
    <name evidence="1" type="ORF">JBS370_LOCUS36597</name>
</gene>
<sequence length="12" mass="1158">MASAAGPDSVPR</sequence>
<dbReference type="EMBL" id="CAJOBD010014772">
    <property type="protein sequence ID" value="CAF4202692.1"/>
    <property type="molecule type" value="Genomic_DNA"/>
</dbReference>
<proteinExistence type="predicted"/>
<name>A0A820B9K3_9BILA</name>
<reference evidence="1" key="1">
    <citation type="submission" date="2021-02" db="EMBL/GenBank/DDBJ databases">
        <authorList>
            <person name="Nowell W R."/>
        </authorList>
    </citation>
    <scope>NUCLEOTIDE SEQUENCE</scope>
</reference>
<evidence type="ECO:0000313" key="1">
    <source>
        <dbReference type="EMBL" id="CAF4202692.1"/>
    </source>
</evidence>
<evidence type="ECO:0000313" key="2">
    <source>
        <dbReference type="Proteomes" id="UP000663836"/>
    </source>
</evidence>